<evidence type="ECO:0000313" key="8">
    <source>
        <dbReference type="Proteomes" id="UP000437380"/>
    </source>
</evidence>
<dbReference type="EMBL" id="QRYT01000043">
    <property type="protein sequence ID" value="RGV05864.1"/>
    <property type="molecule type" value="Genomic_DNA"/>
</dbReference>
<dbReference type="AlphaFoldDB" id="A0A412VI85"/>
<proteinExistence type="predicted"/>
<protein>
    <submittedName>
        <fullName evidence="5">Uncharacterized protein</fullName>
    </submittedName>
</protein>
<evidence type="ECO:0000313" key="4">
    <source>
        <dbReference type="EMBL" id="KAB6695886.1"/>
    </source>
</evidence>
<evidence type="ECO:0000313" key="6">
    <source>
        <dbReference type="Proteomes" id="UP000285379"/>
    </source>
</evidence>
<dbReference type="EMBL" id="WDAG01000029">
    <property type="protein sequence ID" value="KAB6656362.1"/>
    <property type="molecule type" value="Genomic_DNA"/>
</dbReference>
<dbReference type="Proteomes" id="UP000437380">
    <property type="component" value="Unassembled WGS sequence"/>
</dbReference>
<name>A0A412VI85_PHOVU</name>
<dbReference type="Proteomes" id="UP000470952">
    <property type="component" value="Unassembled WGS sequence"/>
</dbReference>
<accession>A0A412VI85</accession>
<dbReference type="Proteomes" id="UP000470777">
    <property type="component" value="Unassembled WGS sequence"/>
</dbReference>
<gene>
    <name evidence="5" type="ORF">DWW27_16170</name>
    <name evidence="1" type="ORF">GAY01_21225</name>
    <name evidence="4" type="ORF">GAY17_21270</name>
    <name evidence="2" type="ORF">GAZ76_19215</name>
    <name evidence="3" type="ORF">GAZ92_17200</name>
</gene>
<organism evidence="5 6">
    <name type="scientific">Phocaeicola vulgatus</name>
    <name type="common">Bacteroides vulgatus</name>
    <dbReference type="NCBI Taxonomy" id="821"/>
    <lineage>
        <taxon>Bacteria</taxon>
        <taxon>Pseudomonadati</taxon>
        <taxon>Bacteroidota</taxon>
        <taxon>Bacteroidia</taxon>
        <taxon>Bacteroidales</taxon>
        <taxon>Bacteroidaceae</taxon>
        <taxon>Phocaeicola</taxon>
    </lineage>
</organism>
<reference evidence="7 8" key="2">
    <citation type="journal article" date="2019" name="Nat. Med.">
        <title>A library of human gut bacterial isolates paired with longitudinal multiomics data enables mechanistic microbiome research.</title>
        <authorList>
            <person name="Poyet M."/>
            <person name="Groussin M."/>
            <person name="Gibbons S.M."/>
            <person name="Avila-Pacheco J."/>
            <person name="Jiang X."/>
            <person name="Kearney S.M."/>
            <person name="Perrotta A.R."/>
            <person name="Berdy B."/>
            <person name="Zhao S."/>
            <person name="Lieberman T.D."/>
            <person name="Swanson P.K."/>
            <person name="Smith M."/>
            <person name="Roesemann S."/>
            <person name="Alexander J.E."/>
            <person name="Rich S.A."/>
            <person name="Livny J."/>
            <person name="Vlamakis H."/>
            <person name="Clish C."/>
            <person name="Bullock K."/>
            <person name="Deik A."/>
            <person name="Scott J."/>
            <person name="Pierce K.A."/>
            <person name="Xavier R.J."/>
            <person name="Alm E.J."/>
        </authorList>
    </citation>
    <scope>NUCLEOTIDE SEQUENCE [LARGE SCALE GENOMIC DNA]</scope>
    <source>
        <strain evidence="1 7">BIOML-A73</strain>
        <strain evidence="4 8">BIOML-A82</strain>
        <strain evidence="3 9">BIOML-A85</strain>
        <strain evidence="2 10">BIOML-A93</strain>
    </source>
</reference>
<dbReference type="Proteomes" id="UP000433382">
    <property type="component" value="Unassembled WGS sequence"/>
</dbReference>
<dbReference type="EMBL" id="WCZM01000045">
    <property type="protein sequence ID" value="KAB3562970.1"/>
    <property type="molecule type" value="Genomic_DNA"/>
</dbReference>
<dbReference type="EMBL" id="WCZY01000027">
    <property type="protein sequence ID" value="KAB6689410.1"/>
    <property type="molecule type" value="Genomic_DNA"/>
</dbReference>
<comment type="caution">
    <text evidence="5">The sequence shown here is derived from an EMBL/GenBank/DDBJ whole genome shotgun (WGS) entry which is preliminary data.</text>
</comment>
<sequence>MALAKPVFLSLTCQTFVFCSDSARLGEKIPQRSEDDFFSQPVRRTALRIRSKRLPLHVRNRNADRYMIPK</sequence>
<evidence type="ECO:0000313" key="2">
    <source>
        <dbReference type="EMBL" id="KAB6656362.1"/>
    </source>
</evidence>
<evidence type="ECO:0000313" key="10">
    <source>
        <dbReference type="Proteomes" id="UP000470952"/>
    </source>
</evidence>
<evidence type="ECO:0000313" key="5">
    <source>
        <dbReference type="EMBL" id="RGV05864.1"/>
    </source>
</evidence>
<dbReference type="Proteomes" id="UP000285379">
    <property type="component" value="Unassembled WGS sequence"/>
</dbReference>
<evidence type="ECO:0000313" key="1">
    <source>
        <dbReference type="EMBL" id="KAB3562970.1"/>
    </source>
</evidence>
<evidence type="ECO:0000313" key="3">
    <source>
        <dbReference type="EMBL" id="KAB6689410.1"/>
    </source>
</evidence>
<evidence type="ECO:0000313" key="9">
    <source>
        <dbReference type="Proteomes" id="UP000470777"/>
    </source>
</evidence>
<evidence type="ECO:0000313" key="7">
    <source>
        <dbReference type="Proteomes" id="UP000433382"/>
    </source>
</evidence>
<reference evidence="5 6" key="1">
    <citation type="submission" date="2018-08" db="EMBL/GenBank/DDBJ databases">
        <title>A genome reference for cultivated species of the human gut microbiota.</title>
        <authorList>
            <person name="Zou Y."/>
            <person name="Xue W."/>
            <person name="Luo G."/>
        </authorList>
    </citation>
    <scope>NUCLEOTIDE SEQUENCE [LARGE SCALE GENOMIC DNA]</scope>
    <source>
        <strain evidence="5 6">AF14-8</strain>
    </source>
</reference>
<dbReference type="EMBL" id="WCZV01000041">
    <property type="protein sequence ID" value="KAB6695886.1"/>
    <property type="molecule type" value="Genomic_DNA"/>
</dbReference>